<feature type="region of interest" description="Disordered" evidence="1">
    <location>
        <begin position="153"/>
        <end position="203"/>
    </location>
</feature>
<dbReference type="AlphaFoldDB" id="C0P5I2"/>
<evidence type="ECO:0000313" key="2">
    <source>
        <dbReference type="EMBL" id="ACN28248.1"/>
    </source>
</evidence>
<accession>C0P5I2</accession>
<evidence type="ECO:0000256" key="1">
    <source>
        <dbReference type="SAM" id="MobiDB-lite"/>
    </source>
</evidence>
<reference evidence="2" key="2">
    <citation type="submission" date="2012-06" db="EMBL/GenBank/DDBJ databases">
        <authorList>
            <person name="Yu Y."/>
            <person name="Currie J."/>
            <person name="Lomeli R."/>
            <person name="Angelova A."/>
            <person name="Collura K."/>
            <person name="Wissotski M."/>
            <person name="Campos D."/>
            <person name="Kudrna D."/>
            <person name="Golser W."/>
            <person name="Ashely E."/>
            <person name="Descour A."/>
            <person name="Fernandes J."/>
            <person name="Soderlund C."/>
            <person name="Walbot V."/>
        </authorList>
    </citation>
    <scope>NUCLEOTIDE SEQUENCE</scope>
    <source>
        <strain evidence="2">B73</strain>
    </source>
</reference>
<feature type="region of interest" description="Disordered" evidence="1">
    <location>
        <begin position="50"/>
        <end position="78"/>
    </location>
</feature>
<organism evidence="2">
    <name type="scientific">Zea mays</name>
    <name type="common">Maize</name>
    <dbReference type="NCBI Taxonomy" id="4577"/>
    <lineage>
        <taxon>Eukaryota</taxon>
        <taxon>Viridiplantae</taxon>
        <taxon>Streptophyta</taxon>
        <taxon>Embryophyta</taxon>
        <taxon>Tracheophyta</taxon>
        <taxon>Spermatophyta</taxon>
        <taxon>Magnoliopsida</taxon>
        <taxon>Liliopsida</taxon>
        <taxon>Poales</taxon>
        <taxon>Poaceae</taxon>
        <taxon>PACMAD clade</taxon>
        <taxon>Panicoideae</taxon>
        <taxon>Andropogonodae</taxon>
        <taxon>Andropogoneae</taxon>
        <taxon>Tripsacinae</taxon>
        <taxon>Zea</taxon>
    </lineage>
</organism>
<sequence length="222" mass="23730">MYTILFNRNPTTKAPCGRSRLALPLASPIAPPFLVRVVVLPSPSSVVALSSPSSSACGAGPGQRSPHLLGSISGRPPSRHVELVPAPAPPRLRVVLRLRGDQVQNPPRHGQGHGHRVARVAASAFGGAPWRVRPQAASREPPASSSCDVEQLLQLPNPYPSSVTEPSLRRRGRGEGGLIRRAAKPWRQPQARGGHRSRAQTPMSRRRLIAGMMGSCCRCHGP</sequence>
<name>C0P5I2_MAIZE</name>
<proteinExistence type="evidence at transcript level"/>
<protein>
    <submittedName>
        <fullName evidence="2">Uncharacterized protein</fullName>
    </submittedName>
</protein>
<feature type="compositionally biased region" description="Basic residues" evidence="1">
    <location>
        <begin position="193"/>
        <end position="203"/>
    </location>
</feature>
<dbReference type="EMBL" id="BT063551">
    <property type="protein sequence ID" value="ACN28248.1"/>
    <property type="molecule type" value="mRNA"/>
</dbReference>
<reference evidence="2" key="1">
    <citation type="journal article" date="2009" name="PLoS Genet.">
        <title>Sequencing, mapping, and analysis of 27,455 maize full-length cDNAs.</title>
        <authorList>
            <person name="Soderlund C."/>
            <person name="Descour A."/>
            <person name="Kudrna D."/>
            <person name="Bomhoff M."/>
            <person name="Boyd L."/>
            <person name="Currie J."/>
            <person name="Angelova A."/>
            <person name="Collura K."/>
            <person name="Wissotski M."/>
            <person name="Ashley E."/>
            <person name="Morrow D."/>
            <person name="Fernandes J."/>
            <person name="Walbot V."/>
            <person name="Yu Y."/>
        </authorList>
    </citation>
    <scope>NUCLEOTIDE SEQUENCE</scope>
    <source>
        <strain evidence="2">B73</strain>
    </source>
</reference>